<proteinExistence type="predicted"/>
<feature type="transmembrane region" description="Helical" evidence="1">
    <location>
        <begin position="159"/>
        <end position="182"/>
    </location>
</feature>
<gene>
    <name evidence="3" type="ORF">BW730_00220</name>
</gene>
<organism evidence="3 4">
    <name type="scientific">Tessaracoccus aquimaris</name>
    <dbReference type="NCBI Taxonomy" id="1332264"/>
    <lineage>
        <taxon>Bacteria</taxon>
        <taxon>Bacillati</taxon>
        <taxon>Actinomycetota</taxon>
        <taxon>Actinomycetes</taxon>
        <taxon>Propionibacteriales</taxon>
        <taxon>Propionibacteriaceae</taxon>
        <taxon>Tessaracoccus</taxon>
    </lineage>
</organism>
<dbReference type="STRING" id="1332264.BW730_00220"/>
<evidence type="ECO:0000256" key="1">
    <source>
        <dbReference type="SAM" id="Phobius"/>
    </source>
</evidence>
<dbReference type="EMBL" id="CP019606">
    <property type="protein sequence ID" value="AQP46233.1"/>
    <property type="molecule type" value="Genomic_DNA"/>
</dbReference>
<sequence>MPVEGRRNHTIDIVRALSVLIVVVFHGFIYKASIGPDGTVSIANWAPPTWVFALSWPLMAMPAFFVCGGFANALIIDKMRSRGTGFAHYLANRGRRLTGGLALFVTFFAAVATLIDVLGGFEAAVQLSSHFMRLLWFISVYLVIVLLAPLMVDLHDRFGAWVVVVMLVLVLLVDRAVLGHGLSDVGQINMFLVWPLCHQLGIGYQRGWFRSGPVVRTWLILAAGALGIVVAIFYFGYPPSAVGFANAPVANHLPPTLAMALLGVVQAASIGLVERWGIFARLSPRTESRLARLNSLMMTVYLWHIPCLLIGGIGLLLLADALPRLAGLFLLQGTVVAAGVLVMLLVVPTIGWVEYKLIPPLGERQDRNLALVSFCLTILATMLVWHYGTVIDPRTPFSSLGVLAIWLGAWLMVRASRPVGVERAPDDALKPAAKPRTQ</sequence>
<feature type="transmembrane region" description="Helical" evidence="1">
    <location>
        <begin position="300"/>
        <end position="319"/>
    </location>
</feature>
<feature type="transmembrane region" description="Helical" evidence="1">
    <location>
        <begin position="133"/>
        <end position="152"/>
    </location>
</feature>
<feature type="transmembrane region" description="Helical" evidence="1">
    <location>
        <begin position="257"/>
        <end position="279"/>
    </location>
</feature>
<feature type="transmembrane region" description="Helical" evidence="1">
    <location>
        <begin position="50"/>
        <end position="76"/>
    </location>
</feature>
<evidence type="ECO:0000313" key="4">
    <source>
        <dbReference type="Proteomes" id="UP000188145"/>
    </source>
</evidence>
<keyword evidence="1" id="KW-0812">Transmembrane</keyword>
<feature type="transmembrane region" description="Helical" evidence="1">
    <location>
        <begin position="97"/>
        <end position="121"/>
    </location>
</feature>
<protein>
    <recommendedName>
        <fullName evidence="2">Acyltransferase 3 domain-containing protein</fullName>
    </recommendedName>
</protein>
<keyword evidence="1" id="KW-1133">Transmembrane helix</keyword>
<keyword evidence="1" id="KW-0472">Membrane</keyword>
<dbReference type="AlphaFoldDB" id="A0A1Q2CJH1"/>
<feature type="transmembrane region" description="Helical" evidence="1">
    <location>
        <begin position="12"/>
        <end position="30"/>
    </location>
</feature>
<dbReference type="GO" id="GO:0016747">
    <property type="term" value="F:acyltransferase activity, transferring groups other than amino-acyl groups"/>
    <property type="evidence" value="ECO:0007669"/>
    <property type="project" value="InterPro"/>
</dbReference>
<reference evidence="4" key="1">
    <citation type="submission" date="2017-02" db="EMBL/GenBank/DDBJ databases">
        <title>Tessaracoccus aquaemaris sp. nov., isolated from the intestine of a Korean rockfish, Sebastes schlegelii, in a marine aquaculture pond.</title>
        <authorList>
            <person name="Tak E.J."/>
            <person name="Bae J.-W."/>
        </authorList>
    </citation>
    <scope>NUCLEOTIDE SEQUENCE [LARGE SCALE GENOMIC DNA]</scope>
    <source>
        <strain evidence="4">NSG39</strain>
    </source>
</reference>
<dbReference type="Proteomes" id="UP000188145">
    <property type="component" value="Chromosome"/>
</dbReference>
<keyword evidence="4" id="KW-1185">Reference proteome</keyword>
<feature type="transmembrane region" description="Helical" evidence="1">
    <location>
        <begin position="394"/>
        <end position="413"/>
    </location>
</feature>
<feature type="transmembrane region" description="Helical" evidence="1">
    <location>
        <begin position="217"/>
        <end position="237"/>
    </location>
</feature>
<dbReference type="RefSeq" id="WP_077684549.1">
    <property type="nucleotide sequence ID" value="NZ_CP019606.1"/>
</dbReference>
<feature type="transmembrane region" description="Helical" evidence="1">
    <location>
        <begin position="368"/>
        <end position="388"/>
    </location>
</feature>
<evidence type="ECO:0000259" key="2">
    <source>
        <dbReference type="Pfam" id="PF01757"/>
    </source>
</evidence>
<name>A0A1Q2CJH1_9ACTN</name>
<dbReference type="OrthoDB" id="8206682at2"/>
<feature type="transmembrane region" description="Helical" evidence="1">
    <location>
        <begin position="325"/>
        <end position="347"/>
    </location>
</feature>
<accession>A0A1Q2CJH1</accession>
<dbReference type="InterPro" id="IPR002656">
    <property type="entry name" value="Acyl_transf_3_dom"/>
</dbReference>
<dbReference type="KEGG" id="tes:BW730_00220"/>
<feature type="transmembrane region" description="Helical" evidence="1">
    <location>
        <begin position="188"/>
        <end position="205"/>
    </location>
</feature>
<dbReference type="Pfam" id="PF01757">
    <property type="entry name" value="Acyl_transf_3"/>
    <property type="match status" value="1"/>
</dbReference>
<feature type="domain" description="Acyltransferase 3" evidence="2">
    <location>
        <begin position="9"/>
        <end position="341"/>
    </location>
</feature>
<evidence type="ECO:0000313" key="3">
    <source>
        <dbReference type="EMBL" id="AQP46233.1"/>
    </source>
</evidence>